<name>A0A126QRJ7_9BACT</name>
<dbReference type="InterPro" id="IPR011006">
    <property type="entry name" value="CheY-like_superfamily"/>
</dbReference>
<keyword evidence="7" id="KW-1185">Reference proteome</keyword>
<dbReference type="PROSITE" id="PS50110">
    <property type="entry name" value="RESPONSE_REGULATORY"/>
    <property type="match status" value="1"/>
</dbReference>
<dbReference type="Pfam" id="PF00072">
    <property type="entry name" value="Response_reg"/>
    <property type="match status" value="1"/>
</dbReference>
<protein>
    <submittedName>
        <fullName evidence="6">Anti-anti-sigma factor</fullName>
    </submittedName>
    <submittedName>
        <fullName evidence="5">Histidine kinase</fullName>
    </submittedName>
</protein>
<dbReference type="KEGG" id="dej:AWY79_16525"/>
<dbReference type="PANTHER" id="PTHR44591:SF3">
    <property type="entry name" value="RESPONSE REGULATORY DOMAIN-CONTAINING PROTEIN"/>
    <property type="match status" value="1"/>
</dbReference>
<sequence length="237" mass="25545">MPSKILVIDDERPTLSMFRLFLEAYGYEVFTAENGPDGIDLCRAHAIPLVLTDIRMPGMDGMEVLRLIKEGSPATEVIVITGHGDMDLALKALSLGATDFINKPIRQSNMDAALKRAEERILYSRDTNTGYAVSRRGGIGMIELRGIVNSVAEKRLDRAFSAALEGSAKLIVSFAGNTAINGAGMALLTQHLLSCRDNGTPVVLAEPPDSIRKSIEMAGLEKLAPVHVTVEEALANI</sequence>
<dbReference type="InterPro" id="IPR036513">
    <property type="entry name" value="STAS_dom_sf"/>
</dbReference>
<evidence type="ECO:0000313" key="6">
    <source>
        <dbReference type="EMBL" id="TDT90905.1"/>
    </source>
</evidence>
<keyword evidence="5" id="KW-0808">Transferase</keyword>
<dbReference type="PROSITE" id="PS50801">
    <property type="entry name" value="STAS"/>
    <property type="match status" value="1"/>
</dbReference>
<dbReference type="InterPro" id="IPR001789">
    <property type="entry name" value="Sig_transdc_resp-reg_receiver"/>
</dbReference>
<dbReference type="EMBL" id="SOBK01000002">
    <property type="protein sequence ID" value="TDT90905.1"/>
    <property type="molecule type" value="Genomic_DNA"/>
</dbReference>
<evidence type="ECO:0000256" key="1">
    <source>
        <dbReference type="ARBA" id="ARBA00022553"/>
    </source>
</evidence>
<dbReference type="Gene3D" id="3.40.50.2300">
    <property type="match status" value="1"/>
</dbReference>
<dbReference type="OrthoDB" id="9800029at2"/>
<organism evidence="6 8">
    <name type="scientific">Pseudodesulfovibrio indicus</name>
    <dbReference type="NCBI Taxonomy" id="1716143"/>
    <lineage>
        <taxon>Bacteria</taxon>
        <taxon>Pseudomonadati</taxon>
        <taxon>Thermodesulfobacteriota</taxon>
        <taxon>Desulfovibrionia</taxon>
        <taxon>Desulfovibrionales</taxon>
        <taxon>Desulfovibrionaceae</taxon>
    </lineage>
</organism>
<evidence type="ECO:0000259" key="3">
    <source>
        <dbReference type="PROSITE" id="PS50110"/>
    </source>
</evidence>
<dbReference type="EMBL" id="CP014206">
    <property type="protein sequence ID" value="AMK12594.1"/>
    <property type="molecule type" value="Genomic_DNA"/>
</dbReference>
<dbReference type="SMART" id="SM00448">
    <property type="entry name" value="REC"/>
    <property type="match status" value="1"/>
</dbReference>
<dbReference type="GO" id="GO:0000160">
    <property type="term" value="P:phosphorelay signal transduction system"/>
    <property type="evidence" value="ECO:0007669"/>
    <property type="project" value="InterPro"/>
</dbReference>
<dbReference type="AlphaFoldDB" id="A0A126QRJ7"/>
<evidence type="ECO:0000313" key="5">
    <source>
        <dbReference type="EMBL" id="AMK12594.1"/>
    </source>
</evidence>
<dbReference type="Gene3D" id="3.30.750.24">
    <property type="entry name" value="STAS domain"/>
    <property type="match status" value="1"/>
</dbReference>
<proteinExistence type="predicted"/>
<dbReference type="Proteomes" id="UP000295506">
    <property type="component" value="Unassembled WGS sequence"/>
</dbReference>
<dbReference type="PANTHER" id="PTHR44591">
    <property type="entry name" value="STRESS RESPONSE REGULATOR PROTEIN 1"/>
    <property type="match status" value="1"/>
</dbReference>
<evidence type="ECO:0000256" key="2">
    <source>
        <dbReference type="PROSITE-ProRule" id="PRU00169"/>
    </source>
</evidence>
<evidence type="ECO:0000313" key="8">
    <source>
        <dbReference type="Proteomes" id="UP000295506"/>
    </source>
</evidence>
<keyword evidence="5" id="KW-0418">Kinase</keyword>
<dbReference type="CDD" id="cd07043">
    <property type="entry name" value="STAS_anti-anti-sigma_factors"/>
    <property type="match status" value="1"/>
</dbReference>
<keyword evidence="1 2" id="KW-0597">Phosphoprotein</keyword>
<dbReference type="RefSeq" id="WP_066806325.1">
    <property type="nucleotide sequence ID" value="NZ_CP014206.1"/>
</dbReference>
<dbReference type="InterPro" id="IPR050595">
    <property type="entry name" value="Bact_response_regulator"/>
</dbReference>
<evidence type="ECO:0000259" key="4">
    <source>
        <dbReference type="PROSITE" id="PS50801"/>
    </source>
</evidence>
<feature type="modified residue" description="4-aspartylphosphate" evidence="2">
    <location>
        <position position="53"/>
    </location>
</feature>
<evidence type="ECO:0000313" key="7">
    <source>
        <dbReference type="Proteomes" id="UP000055611"/>
    </source>
</evidence>
<reference evidence="5 7" key="1">
    <citation type="journal article" date="2016" name="Front. Microbiol.">
        <title>Genome Sequence of the Piezophilic, Mesophilic Sulfate-Reducing Bacterium Desulfovibrio indicus J2T.</title>
        <authorList>
            <person name="Cao J."/>
            <person name="Maignien L."/>
            <person name="Shao Z."/>
            <person name="Alain K."/>
            <person name="Jebbar M."/>
        </authorList>
    </citation>
    <scope>NUCLEOTIDE SEQUENCE [LARGE SCALE GENOMIC DNA]</scope>
    <source>
        <strain evidence="5 7">J2</strain>
    </source>
</reference>
<gene>
    <name evidence="5" type="ORF">AWY79_16525</name>
    <name evidence="6" type="ORF">EDC59_102338</name>
</gene>
<dbReference type="CDD" id="cd17536">
    <property type="entry name" value="REC_YesN-like"/>
    <property type="match status" value="1"/>
</dbReference>
<dbReference type="Proteomes" id="UP000055611">
    <property type="component" value="Chromosome"/>
</dbReference>
<dbReference type="SUPFAM" id="SSF52091">
    <property type="entry name" value="SpoIIaa-like"/>
    <property type="match status" value="1"/>
</dbReference>
<dbReference type="SUPFAM" id="SSF52172">
    <property type="entry name" value="CheY-like"/>
    <property type="match status" value="1"/>
</dbReference>
<dbReference type="Pfam" id="PF01740">
    <property type="entry name" value="STAS"/>
    <property type="match status" value="1"/>
</dbReference>
<reference evidence="6 8" key="2">
    <citation type="submission" date="2019-03" db="EMBL/GenBank/DDBJ databases">
        <title>Genomic Encyclopedia of Type Strains, Phase IV (KMG-IV): sequencing the most valuable type-strain genomes for metagenomic binning, comparative biology and taxonomic classification.</title>
        <authorList>
            <person name="Goeker M."/>
        </authorList>
    </citation>
    <scope>NUCLEOTIDE SEQUENCE [LARGE SCALE GENOMIC DNA]</scope>
    <source>
        <strain evidence="6 8">DSM 101483</strain>
    </source>
</reference>
<dbReference type="GO" id="GO:0016301">
    <property type="term" value="F:kinase activity"/>
    <property type="evidence" value="ECO:0007669"/>
    <property type="project" value="UniProtKB-KW"/>
</dbReference>
<feature type="domain" description="STAS" evidence="4">
    <location>
        <begin position="129"/>
        <end position="237"/>
    </location>
</feature>
<feature type="domain" description="Response regulatory" evidence="3">
    <location>
        <begin position="4"/>
        <end position="118"/>
    </location>
</feature>
<dbReference type="InterPro" id="IPR002645">
    <property type="entry name" value="STAS_dom"/>
</dbReference>
<accession>A0A126QRJ7</accession>